<evidence type="ECO:0000256" key="4">
    <source>
        <dbReference type="ARBA" id="ARBA00023163"/>
    </source>
</evidence>
<evidence type="ECO:0000256" key="2">
    <source>
        <dbReference type="ARBA" id="ARBA00023015"/>
    </source>
</evidence>
<feature type="compositionally biased region" description="Polar residues" evidence="6">
    <location>
        <begin position="51"/>
        <end position="85"/>
    </location>
</feature>
<evidence type="ECO:0000256" key="3">
    <source>
        <dbReference type="ARBA" id="ARBA00023125"/>
    </source>
</evidence>
<dbReference type="SMART" id="SM00906">
    <property type="entry name" value="Fungal_trans"/>
    <property type="match status" value="1"/>
</dbReference>
<dbReference type="InterPro" id="IPR036864">
    <property type="entry name" value="Zn2-C6_fun-type_DNA-bd_sf"/>
</dbReference>
<name>A0ABP0C8R3_9PEZI</name>
<dbReference type="Gene3D" id="4.10.240.10">
    <property type="entry name" value="Zn(2)-C6 fungal-type DNA-binding domain"/>
    <property type="match status" value="1"/>
</dbReference>
<feature type="compositionally biased region" description="Basic and acidic residues" evidence="6">
    <location>
        <begin position="345"/>
        <end position="357"/>
    </location>
</feature>
<feature type="region of interest" description="Disordered" evidence="6">
    <location>
        <begin position="384"/>
        <end position="408"/>
    </location>
</feature>
<dbReference type="PROSITE" id="PS50048">
    <property type="entry name" value="ZN2_CY6_FUNGAL_2"/>
    <property type="match status" value="1"/>
</dbReference>
<feature type="compositionally biased region" description="Low complexity" evidence="6">
    <location>
        <begin position="817"/>
        <end position="852"/>
    </location>
</feature>
<dbReference type="SUPFAM" id="SSF57701">
    <property type="entry name" value="Zn2/Cys6 DNA-binding domain"/>
    <property type="match status" value="1"/>
</dbReference>
<keyword evidence="5" id="KW-0539">Nucleus</keyword>
<gene>
    <name evidence="8" type="ORF">SBRCBS47491_006731</name>
</gene>
<dbReference type="Pfam" id="PF04082">
    <property type="entry name" value="Fungal_trans"/>
    <property type="match status" value="1"/>
</dbReference>
<dbReference type="InterPro" id="IPR001138">
    <property type="entry name" value="Zn2Cys6_DnaBD"/>
</dbReference>
<feature type="compositionally biased region" description="Polar residues" evidence="6">
    <location>
        <begin position="150"/>
        <end position="165"/>
    </location>
</feature>
<evidence type="ECO:0000256" key="1">
    <source>
        <dbReference type="ARBA" id="ARBA00022723"/>
    </source>
</evidence>
<dbReference type="Pfam" id="PF00172">
    <property type="entry name" value="Zn_clus"/>
    <property type="match status" value="1"/>
</dbReference>
<keyword evidence="4" id="KW-0804">Transcription</keyword>
<evidence type="ECO:0000259" key="7">
    <source>
        <dbReference type="PROSITE" id="PS50048"/>
    </source>
</evidence>
<dbReference type="Proteomes" id="UP001642406">
    <property type="component" value="Unassembled WGS sequence"/>
</dbReference>
<evidence type="ECO:0000313" key="9">
    <source>
        <dbReference type="Proteomes" id="UP001642406"/>
    </source>
</evidence>
<organism evidence="8 9">
    <name type="scientific">Sporothrix bragantina</name>
    <dbReference type="NCBI Taxonomy" id="671064"/>
    <lineage>
        <taxon>Eukaryota</taxon>
        <taxon>Fungi</taxon>
        <taxon>Dikarya</taxon>
        <taxon>Ascomycota</taxon>
        <taxon>Pezizomycotina</taxon>
        <taxon>Sordariomycetes</taxon>
        <taxon>Sordariomycetidae</taxon>
        <taxon>Ophiostomatales</taxon>
        <taxon>Ophiostomataceae</taxon>
        <taxon>Sporothrix</taxon>
    </lineage>
</organism>
<evidence type="ECO:0000256" key="6">
    <source>
        <dbReference type="SAM" id="MobiDB-lite"/>
    </source>
</evidence>
<feature type="region of interest" description="Disordered" evidence="6">
    <location>
        <begin position="338"/>
        <end position="357"/>
    </location>
</feature>
<feature type="region of interest" description="Disordered" evidence="6">
    <location>
        <begin position="45"/>
        <end position="191"/>
    </location>
</feature>
<dbReference type="CDD" id="cd12148">
    <property type="entry name" value="fungal_TF_MHR"/>
    <property type="match status" value="1"/>
</dbReference>
<dbReference type="PANTHER" id="PTHR47424:SF3">
    <property type="entry name" value="REGULATORY PROTEIN GAL4"/>
    <property type="match status" value="1"/>
</dbReference>
<dbReference type="InterPro" id="IPR007219">
    <property type="entry name" value="XnlR_reg_dom"/>
</dbReference>
<keyword evidence="3" id="KW-0238">DNA-binding</keyword>
<dbReference type="CDD" id="cd00067">
    <property type="entry name" value="GAL4"/>
    <property type="match status" value="1"/>
</dbReference>
<proteinExistence type="predicted"/>
<keyword evidence="2" id="KW-0805">Transcription regulation</keyword>
<dbReference type="InterPro" id="IPR051127">
    <property type="entry name" value="Fungal_SecMet_Regulators"/>
</dbReference>
<keyword evidence="9" id="KW-1185">Reference proteome</keyword>
<feature type="compositionally biased region" description="Basic residues" evidence="6">
    <location>
        <begin position="114"/>
        <end position="125"/>
    </location>
</feature>
<dbReference type="PANTHER" id="PTHR47424">
    <property type="entry name" value="REGULATORY PROTEIN GAL4"/>
    <property type="match status" value="1"/>
</dbReference>
<protein>
    <recommendedName>
        <fullName evidence="7">Zn(2)-C6 fungal-type domain-containing protein</fullName>
    </recommendedName>
</protein>
<evidence type="ECO:0000313" key="8">
    <source>
        <dbReference type="EMBL" id="CAK7227926.1"/>
    </source>
</evidence>
<evidence type="ECO:0000256" key="5">
    <source>
        <dbReference type="ARBA" id="ARBA00023242"/>
    </source>
</evidence>
<keyword evidence="1" id="KW-0479">Metal-binding</keyword>
<feature type="domain" description="Zn(2)-C6 fungal-type" evidence="7">
    <location>
        <begin position="15"/>
        <end position="48"/>
    </location>
</feature>
<accession>A0ABP0C8R3</accession>
<feature type="region of interest" description="Disordered" evidence="6">
    <location>
        <begin position="802"/>
        <end position="884"/>
    </location>
</feature>
<comment type="caution">
    <text evidence="8">The sequence shown here is derived from an EMBL/GenBank/DDBJ whole genome shotgun (WGS) entry which is preliminary data.</text>
</comment>
<dbReference type="EMBL" id="CAWUHC010000069">
    <property type="protein sequence ID" value="CAK7227926.1"/>
    <property type="molecule type" value="Genomic_DNA"/>
</dbReference>
<dbReference type="SMART" id="SM00066">
    <property type="entry name" value="GAL4"/>
    <property type="match status" value="1"/>
</dbReference>
<sequence length="918" mass="100609">MTDEPRPKRHKIGIACDMCRVRKVKCDGGRPTCSNCHRRLALGDRCAYSDPGTTGSASISTPSRPTPRTASASGVSVTPGVSETASPDLLGGHQNPPPQTQQTANHPRSVPYPHHPHHHPHHFHQTQHTQHTPHNGPRSFPTPSPAPAHTSIQYGSPHGTNTRSPSPGPGPATVGSNASGHASGPGSGPASGAILADSMTVVAEEGMQTLQYFGSSSAGSFTRQIKKAIDAQLGAASSASPGSTGPSFGGVEANLGATSMQASSVRQSRALLSRNDVDGDIVEDDDEEDGDGDMLELLPRRREADRLVGLYWRYVDPLYPFLDRRTWTPAYEALFDGRDDDGGDNDSRNNSHHDSSHNVAEDRVFISTLNIIFALSTQLSEGWPLPQESNAREGDKRTKQQQRQQQQRLVRQLRQRERCCKLYFARAQKLLQSSLWETAGSLATVQFLLLASQYLQSTNSPHQTWMVVGSTIRTAQSLGLHLKDDGLGTEDPLPLAERELRRRLWHGCVLMDRMVSVTHGRPVMISRELCAAVPLPLCSTQTGSDGPSLSFFIKSVKLYEIMNQVVAAFYTPAAAPLSTTNSSSAEKDALAMLLKLDEDLLEWERGLPEYLRFDQLKGLDEAEIRQRSRTDCKPRQAVILHVRFLQARMLLLRPVASRFCLDDAASTTSSISTTTAATSISATSFGVSSLRTRIKQDVAAICVEAAKAMIDVLERFGPGAQPASRDDIGLLPAWWYRVYYLYSAASILVLAKLRPDLFAAGDTQQAWDQAMRLLDGHKRFGLAAHRCVAALEILGGGGSVGAAGQGLRPAGQPPQPSQETQQQGQQQTQQQQQPHTEQHQQQPQHHQMTLQQYYQGDIPSQGLFMNMRPDMMHQNGGHHHQRDHHAPFASDFDFTGLAFDAQDFSDFNMHAWEVLNQP</sequence>
<reference evidence="8 9" key="1">
    <citation type="submission" date="2024-01" db="EMBL/GenBank/DDBJ databases">
        <authorList>
            <person name="Allen C."/>
            <person name="Tagirdzhanova G."/>
        </authorList>
    </citation>
    <scope>NUCLEOTIDE SEQUENCE [LARGE SCALE GENOMIC DNA]</scope>
</reference>